<organism evidence="1 2">
    <name type="scientific">Melastoma candidum</name>
    <dbReference type="NCBI Taxonomy" id="119954"/>
    <lineage>
        <taxon>Eukaryota</taxon>
        <taxon>Viridiplantae</taxon>
        <taxon>Streptophyta</taxon>
        <taxon>Embryophyta</taxon>
        <taxon>Tracheophyta</taxon>
        <taxon>Spermatophyta</taxon>
        <taxon>Magnoliopsida</taxon>
        <taxon>eudicotyledons</taxon>
        <taxon>Gunneridae</taxon>
        <taxon>Pentapetalae</taxon>
        <taxon>rosids</taxon>
        <taxon>malvids</taxon>
        <taxon>Myrtales</taxon>
        <taxon>Melastomataceae</taxon>
        <taxon>Melastomatoideae</taxon>
        <taxon>Melastomateae</taxon>
        <taxon>Melastoma</taxon>
    </lineage>
</organism>
<sequence>MNLRHLVSRNAIEKLSRLNHGFISRTSCLSRSISTLSAAVPVSGRLHYGSKGNVGFCEEMWRDHLRFGDHRSLHSAREAGSEVRDGDGWGDDEDDDGGTTNEFLSRFVWIMRGKLNEAYPDCDKQAVDGMLLLIVEKVVDEMEKGSLQDRLGTGGDSVSHDLSEDLWRTVWEVSNKVVEDMEKERKKEKMKGFLQDAEVKEMCRFAGEVGIRGDMLREFRFKWAREKMEESEFSESLEKFRKKEVKQGKDVEADSNRDEASGEEAAAVAGRSKVLSLPKRKGKFKYKIYGLDLSDPRWSQVADKIHEAEEVAFPQEPKPITGKCKLVTEKILSMGVEDNPSPLLTEWVELLQPSRVDWISLLDKIQEKHIDLYYKVAELLLDEASFQADALDFSKLIAAHAKEMRFEDAERIFKKMNDNGFPPDILTATVLIHMYNEAGNVVRAKEVFDNLRNQGFRPDFKIYKSMIMGYVKAGQPKLGEDLVRVMEMKDIKPTREIYMALLHSFVLCDDITGAASIITSMQYSGLEPSLEEYTLLIDACGKAKKPEQARSHFNYLRKMGHKLDDKITASMIAAYEKSNLLDQALDLLLELERNGFEPGVHTNSVLVDWFAKLQLLDEAEKLLDKISQQGESPPFRLQVSLCNMYSRARMEKRALQALGILESKKDEMDLDDFQTAINGLEAGGFIQQANRLRNIMESRGFTLPEAPPSPPNAPNKFSLRIPRRPSMR</sequence>
<accession>A0ACB9MB84</accession>
<keyword evidence="2" id="KW-1185">Reference proteome</keyword>
<evidence type="ECO:0000313" key="1">
    <source>
        <dbReference type="EMBL" id="KAI4321599.1"/>
    </source>
</evidence>
<protein>
    <submittedName>
        <fullName evidence="1">Uncharacterized protein</fullName>
    </submittedName>
</protein>
<proteinExistence type="predicted"/>
<dbReference type="EMBL" id="CM042889">
    <property type="protein sequence ID" value="KAI4321599.1"/>
    <property type="molecule type" value="Genomic_DNA"/>
</dbReference>
<comment type="caution">
    <text evidence="1">The sequence shown here is derived from an EMBL/GenBank/DDBJ whole genome shotgun (WGS) entry which is preliminary data.</text>
</comment>
<name>A0ACB9MB84_9MYRT</name>
<evidence type="ECO:0000313" key="2">
    <source>
        <dbReference type="Proteomes" id="UP001057402"/>
    </source>
</evidence>
<gene>
    <name evidence="1" type="ORF">MLD38_034963</name>
</gene>
<dbReference type="Proteomes" id="UP001057402">
    <property type="component" value="Chromosome 10"/>
</dbReference>
<reference evidence="2" key="1">
    <citation type="journal article" date="2023" name="Front. Plant Sci.">
        <title>Chromosomal-level genome assembly of Melastoma candidum provides insights into trichome evolution.</title>
        <authorList>
            <person name="Zhong Y."/>
            <person name="Wu W."/>
            <person name="Sun C."/>
            <person name="Zou P."/>
            <person name="Liu Y."/>
            <person name="Dai S."/>
            <person name="Zhou R."/>
        </authorList>
    </citation>
    <scope>NUCLEOTIDE SEQUENCE [LARGE SCALE GENOMIC DNA]</scope>
</reference>